<evidence type="ECO:0000313" key="1">
    <source>
        <dbReference type="EMBL" id="KAF5786006.1"/>
    </source>
</evidence>
<dbReference type="EMBL" id="MNCJ02000325">
    <property type="protein sequence ID" value="KAF5786006.1"/>
    <property type="molecule type" value="Genomic_DNA"/>
</dbReference>
<reference evidence="1" key="1">
    <citation type="journal article" date="2017" name="Nature">
        <title>The sunflower genome provides insights into oil metabolism, flowering and Asterid evolution.</title>
        <authorList>
            <person name="Badouin H."/>
            <person name="Gouzy J."/>
            <person name="Grassa C.J."/>
            <person name="Murat F."/>
            <person name="Staton S.E."/>
            <person name="Cottret L."/>
            <person name="Lelandais-Briere C."/>
            <person name="Owens G.L."/>
            <person name="Carrere S."/>
            <person name="Mayjonade B."/>
            <person name="Legrand L."/>
            <person name="Gill N."/>
            <person name="Kane N.C."/>
            <person name="Bowers J.E."/>
            <person name="Hubner S."/>
            <person name="Bellec A."/>
            <person name="Berard A."/>
            <person name="Berges H."/>
            <person name="Blanchet N."/>
            <person name="Boniface M.C."/>
            <person name="Brunel D."/>
            <person name="Catrice O."/>
            <person name="Chaidir N."/>
            <person name="Claudel C."/>
            <person name="Donnadieu C."/>
            <person name="Faraut T."/>
            <person name="Fievet G."/>
            <person name="Helmstetter N."/>
            <person name="King M."/>
            <person name="Knapp S.J."/>
            <person name="Lai Z."/>
            <person name="Le Paslier M.C."/>
            <person name="Lippi Y."/>
            <person name="Lorenzon L."/>
            <person name="Mandel J.R."/>
            <person name="Marage G."/>
            <person name="Marchand G."/>
            <person name="Marquand E."/>
            <person name="Bret-Mestries E."/>
            <person name="Morien E."/>
            <person name="Nambeesan S."/>
            <person name="Nguyen T."/>
            <person name="Pegot-Espagnet P."/>
            <person name="Pouilly N."/>
            <person name="Raftis F."/>
            <person name="Sallet E."/>
            <person name="Schiex T."/>
            <person name="Thomas J."/>
            <person name="Vandecasteele C."/>
            <person name="Vares D."/>
            <person name="Vear F."/>
            <person name="Vautrin S."/>
            <person name="Crespi M."/>
            <person name="Mangin B."/>
            <person name="Burke J.M."/>
            <person name="Salse J."/>
            <person name="Munos S."/>
            <person name="Vincourt P."/>
            <person name="Rieseberg L.H."/>
            <person name="Langlade N.B."/>
        </authorList>
    </citation>
    <scope>NUCLEOTIDE SEQUENCE</scope>
    <source>
        <tissue evidence="1">Leaves</tissue>
    </source>
</reference>
<accession>A0A9K3N3J0</accession>
<evidence type="ECO:0000313" key="2">
    <source>
        <dbReference type="Proteomes" id="UP000215914"/>
    </source>
</evidence>
<comment type="caution">
    <text evidence="1">The sequence shown here is derived from an EMBL/GenBank/DDBJ whole genome shotgun (WGS) entry which is preliminary data.</text>
</comment>
<proteinExistence type="predicted"/>
<dbReference type="PANTHER" id="PTHR31099:SF49">
    <property type="entry name" value="MYOSIN HEAVY CHAIN-LIKE PROTEIN"/>
    <property type="match status" value="1"/>
</dbReference>
<gene>
    <name evidence="1" type="ORF">HanXRQr2_Chr10g0435521</name>
</gene>
<keyword evidence="2" id="KW-1185">Reference proteome</keyword>
<dbReference type="AlphaFoldDB" id="A0A9K3N3J0"/>
<organism evidence="1 2">
    <name type="scientific">Helianthus annuus</name>
    <name type="common">Common sunflower</name>
    <dbReference type="NCBI Taxonomy" id="4232"/>
    <lineage>
        <taxon>Eukaryota</taxon>
        <taxon>Viridiplantae</taxon>
        <taxon>Streptophyta</taxon>
        <taxon>Embryophyta</taxon>
        <taxon>Tracheophyta</taxon>
        <taxon>Spermatophyta</taxon>
        <taxon>Magnoliopsida</taxon>
        <taxon>eudicotyledons</taxon>
        <taxon>Gunneridae</taxon>
        <taxon>Pentapetalae</taxon>
        <taxon>asterids</taxon>
        <taxon>campanulids</taxon>
        <taxon>Asterales</taxon>
        <taxon>Asteraceae</taxon>
        <taxon>Asteroideae</taxon>
        <taxon>Heliantheae alliance</taxon>
        <taxon>Heliantheae</taxon>
        <taxon>Helianthus</taxon>
    </lineage>
</organism>
<name>A0A9K3N3J0_HELAN</name>
<sequence length="181" mass="21019">MVSVSHIFGSDVSVSWSDCGRRSSYYNTLYADFLHDDNFRLPATNFLGELLTYYQFHISYLSLLGMVRVQHLLSQGIEPLVNRFRVFYQLQHNLGFYSFSMRDGAKKILLAPPNSYHDWKGKFFYIWDGVIPIAMTFRVHGEIEKEDLSMPKGEEWYKSLHVLPNRSFEGKTLVAAGMSDR</sequence>
<reference evidence="1" key="2">
    <citation type="submission" date="2020-06" db="EMBL/GenBank/DDBJ databases">
        <title>Helianthus annuus Genome sequencing and assembly Release 2.</title>
        <authorList>
            <person name="Gouzy J."/>
            <person name="Langlade N."/>
            <person name="Munos S."/>
        </authorList>
    </citation>
    <scope>NUCLEOTIDE SEQUENCE</scope>
    <source>
        <tissue evidence="1">Leaves</tissue>
    </source>
</reference>
<dbReference type="Proteomes" id="UP000215914">
    <property type="component" value="Unassembled WGS sequence"/>
</dbReference>
<protein>
    <submittedName>
        <fullName evidence="1">Uncharacterized protein</fullName>
    </submittedName>
</protein>
<dbReference type="PANTHER" id="PTHR31099">
    <property type="entry name" value="OS06G0165300 PROTEIN"/>
    <property type="match status" value="1"/>
</dbReference>
<dbReference type="Gramene" id="mRNA:HanXRQr2_Chr10g0435521">
    <property type="protein sequence ID" value="CDS:HanXRQr2_Chr10g0435521.1"/>
    <property type="gene ID" value="HanXRQr2_Chr10g0435521"/>
</dbReference>